<dbReference type="AlphaFoldDB" id="A0A117NJ90"/>
<evidence type="ECO:0000313" key="1">
    <source>
        <dbReference type="EMBL" id="KUM51113.1"/>
    </source>
</evidence>
<dbReference type="EMBL" id="LKAM01000001">
    <property type="protein sequence ID" value="KUM51113.1"/>
    <property type="molecule type" value="Genomic_DNA"/>
</dbReference>
<comment type="caution">
    <text evidence="1">The sequence shown here is derived from an EMBL/GenBank/DDBJ whole genome shotgun (WGS) entry which is preliminary data.</text>
</comment>
<keyword evidence="1" id="KW-0496">Mitochondrion</keyword>
<sequence>MEMADCMLHSRNMKLNFEEGAKSTFPHRGRSGCLCGIYHQPHTYSCIFWYDSL</sequence>
<gene>
    <name evidence="1" type="ORF">ABT39_MTgene959</name>
</gene>
<organism evidence="1">
    <name type="scientific">Picea glauca</name>
    <name type="common">White spruce</name>
    <name type="synonym">Pinus glauca</name>
    <dbReference type="NCBI Taxonomy" id="3330"/>
    <lineage>
        <taxon>Eukaryota</taxon>
        <taxon>Viridiplantae</taxon>
        <taxon>Streptophyta</taxon>
        <taxon>Embryophyta</taxon>
        <taxon>Tracheophyta</taxon>
        <taxon>Spermatophyta</taxon>
        <taxon>Pinopsida</taxon>
        <taxon>Pinidae</taxon>
        <taxon>Conifers I</taxon>
        <taxon>Pinales</taxon>
        <taxon>Pinaceae</taxon>
        <taxon>Picea</taxon>
    </lineage>
</organism>
<protein>
    <submittedName>
        <fullName evidence="1">Uncharacterized protein</fullName>
    </submittedName>
</protein>
<proteinExistence type="predicted"/>
<accession>A0A117NJ90</accession>
<reference evidence="1" key="1">
    <citation type="journal article" date="2015" name="Genome Biol. Evol.">
        <title>Organellar Genomes of White Spruce (Picea glauca): Assembly and Annotation.</title>
        <authorList>
            <person name="Jackman S.D."/>
            <person name="Warren R.L."/>
            <person name="Gibb E.A."/>
            <person name="Vandervalk B.P."/>
            <person name="Mohamadi H."/>
            <person name="Chu J."/>
            <person name="Raymond A."/>
            <person name="Pleasance S."/>
            <person name="Coope R."/>
            <person name="Wildung M.R."/>
            <person name="Ritland C.E."/>
            <person name="Bousquet J."/>
            <person name="Jones S.J."/>
            <person name="Bohlmann J."/>
            <person name="Birol I."/>
        </authorList>
    </citation>
    <scope>NUCLEOTIDE SEQUENCE [LARGE SCALE GENOMIC DNA]</scope>
    <source>
        <tissue evidence="1">Flushing bud</tissue>
    </source>
</reference>
<geneLocation type="mitochondrion" evidence="1"/>
<name>A0A117NJ90_PICGL</name>